<dbReference type="AlphaFoldDB" id="A0AA45WXW7"/>
<dbReference type="Proteomes" id="UP001158066">
    <property type="component" value="Unassembled WGS sequence"/>
</dbReference>
<dbReference type="InterPro" id="IPR006183">
    <property type="entry name" value="Pgluconate_DH"/>
</dbReference>
<dbReference type="Gene3D" id="1.10.1040.10">
    <property type="entry name" value="N-(1-d-carboxylethyl)-l-norvaline Dehydrogenase, domain 2"/>
    <property type="match status" value="1"/>
</dbReference>
<reference evidence="5" key="1">
    <citation type="submission" date="2017-05" db="EMBL/GenBank/DDBJ databases">
        <authorList>
            <person name="Varghese N."/>
            <person name="Submissions S."/>
        </authorList>
    </citation>
    <scope>NUCLEOTIDE SEQUENCE</scope>
    <source>
        <strain evidence="5">Su22</strain>
    </source>
</reference>
<dbReference type="Pfam" id="PF00393">
    <property type="entry name" value="6PGD"/>
    <property type="match status" value="1"/>
</dbReference>
<accession>A0AA45WXW7</accession>
<evidence type="ECO:0000256" key="2">
    <source>
        <dbReference type="ARBA" id="ARBA00023002"/>
    </source>
</evidence>
<dbReference type="GO" id="GO:0050661">
    <property type="term" value="F:NADP binding"/>
    <property type="evidence" value="ECO:0007669"/>
    <property type="project" value="InterPro"/>
</dbReference>
<dbReference type="NCBIfam" id="TIGR00872">
    <property type="entry name" value="gnd_rel"/>
    <property type="match status" value="1"/>
</dbReference>
<dbReference type="InterPro" id="IPR013328">
    <property type="entry name" value="6PGD_dom2"/>
</dbReference>
<dbReference type="NCBIfam" id="NF007161">
    <property type="entry name" value="PRK09599.1"/>
    <property type="match status" value="1"/>
</dbReference>
<sequence>MKIGLIGLGKMGFQLALNMHERGQSVIGYNRSLQKVKALQAAGIAGTNSLENLVKQLDQPRRIWIMVSAGAPVDAVLTDLTPLLAAGDLVIDGGNSHYRDTLRRAGELKEKGIHFMDIGTSGGIEGARHGACMMVGGSDEDFSQVEEVLRDLCVPGGLAHVGPEGAGHYVKMIHNGIEYGMMQAIGEGFEILKESPFEVDYAQVAEVWRHGSVIRGWLMDLTQKAFQEDPDLASIKGVVHASGEGLWSVQEALDLSVPVPVIAASLFTRYRSQQADTFSGKVVAGLRNQFGGHATVKKEEA</sequence>
<evidence type="ECO:0000313" key="5">
    <source>
        <dbReference type="EMBL" id="SMP66316.1"/>
    </source>
</evidence>
<feature type="domain" description="6-phosphogluconate dehydrogenase C-terminal" evidence="4">
    <location>
        <begin position="167"/>
        <end position="295"/>
    </location>
</feature>
<dbReference type="GO" id="GO:0006098">
    <property type="term" value="P:pentose-phosphate shunt"/>
    <property type="evidence" value="ECO:0007669"/>
    <property type="project" value="InterPro"/>
</dbReference>
<evidence type="ECO:0000256" key="1">
    <source>
        <dbReference type="ARBA" id="ARBA00008419"/>
    </source>
</evidence>
<dbReference type="EMBL" id="FXUF01000014">
    <property type="protein sequence ID" value="SMP66316.1"/>
    <property type="molecule type" value="Genomic_DNA"/>
</dbReference>
<gene>
    <name evidence="5" type="ORF">SAMN06296020_1149</name>
</gene>
<dbReference type="InterPro" id="IPR008927">
    <property type="entry name" value="6-PGluconate_DH-like_C_sf"/>
</dbReference>
<proteinExistence type="inferred from homology"/>
<name>A0AA45WXW7_9CLOT</name>
<dbReference type="Gene3D" id="3.40.50.720">
    <property type="entry name" value="NAD(P)-binding Rossmann-like Domain"/>
    <property type="match status" value="1"/>
</dbReference>
<dbReference type="GO" id="GO:0004616">
    <property type="term" value="F:phosphogluconate dehydrogenase (decarboxylating) activity"/>
    <property type="evidence" value="ECO:0007669"/>
    <property type="project" value="InterPro"/>
</dbReference>
<dbReference type="SUPFAM" id="SSF48179">
    <property type="entry name" value="6-phosphogluconate dehydrogenase C-terminal domain-like"/>
    <property type="match status" value="1"/>
</dbReference>
<dbReference type="InterPro" id="IPR036291">
    <property type="entry name" value="NAD(P)-bd_dom_sf"/>
</dbReference>
<protein>
    <submittedName>
        <fullName evidence="5">6-phosphogluconate dehydrogenase</fullName>
    </submittedName>
</protein>
<dbReference type="Pfam" id="PF03446">
    <property type="entry name" value="NAD_binding_2"/>
    <property type="match status" value="1"/>
</dbReference>
<evidence type="ECO:0000256" key="3">
    <source>
        <dbReference type="ARBA" id="ARBA00023064"/>
    </source>
</evidence>
<dbReference type="SUPFAM" id="SSF51735">
    <property type="entry name" value="NAD(P)-binding Rossmann-fold domains"/>
    <property type="match status" value="1"/>
</dbReference>
<keyword evidence="2" id="KW-0560">Oxidoreductase</keyword>
<keyword evidence="3" id="KW-0311">Gluconate utilization</keyword>
<dbReference type="InterPro" id="IPR004849">
    <property type="entry name" value="6DGDH_YqeC"/>
</dbReference>
<evidence type="ECO:0000313" key="6">
    <source>
        <dbReference type="Proteomes" id="UP001158066"/>
    </source>
</evidence>
<dbReference type="InterPro" id="IPR006115">
    <property type="entry name" value="6PGDH_NADP-bd"/>
</dbReference>
<organism evidence="5 6">
    <name type="scientific">Anoxynatronum buryatiense</name>
    <dbReference type="NCBI Taxonomy" id="489973"/>
    <lineage>
        <taxon>Bacteria</taxon>
        <taxon>Bacillati</taxon>
        <taxon>Bacillota</taxon>
        <taxon>Clostridia</taxon>
        <taxon>Eubacteriales</taxon>
        <taxon>Clostridiaceae</taxon>
        <taxon>Anoxynatronum</taxon>
    </lineage>
</organism>
<dbReference type="PANTHER" id="PTHR11811">
    <property type="entry name" value="6-PHOSPHOGLUCONATE DEHYDROGENASE"/>
    <property type="match status" value="1"/>
</dbReference>
<comment type="similarity">
    <text evidence="1">Belongs to the 6-phosphogluconate dehydrogenase family.</text>
</comment>
<dbReference type="RefSeq" id="WP_283410247.1">
    <property type="nucleotide sequence ID" value="NZ_FXUF01000014.1"/>
</dbReference>
<dbReference type="InterPro" id="IPR006114">
    <property type="entry name" value="6PGDH_C"/>
</dbReference>
<keyword evidence="6" id="KW-1185">Reference proteome</keyword>
<comment type="caution">
    <text evidence="5">The sequence shown here is derived from an EMBL/GenBank/DDBJ whole genome shotgun (WGS) entry which is preliminary data.</text>
</comment>
<dbReference type="PRINTS" id="PR00076">
    <property type="entry name" value="6PGDHDRGNASE"/>
</dbReference>
<dbReference type="SMART" id="SM01350">
    <property type="entry name" value="6PGD"/>
    <property type="match status" value="1"/>
</dbReference>
<evidence type="ECO:0000259" key="4">
    <source>
        <dbReference type="SMART" id="SM01350"/>
    </source>
</evidence>
<dbReference type="GO" id="GO:0019521">
    <property type="term" value="P:D-gluconate metabolic process"/>
    <property type="evidence" value="ECO:0007669"/>
    <property type="project" value="UniProtKB-KW"/>
</dbReference>